<dbReference type="Gene3D" id="1.10.287.770">
    <property type="entry name" value="YojJ-like"/>
    <property type="match status" value="1"/>
</dbReference>
<dbReference type="EMBL" id="BGPR01020869">
    <property type="protein sequence ID" value="GBN85639.1"/>
    <property type="molecule type" value="Genomic_DNA"/>
</dbReference>
<evidence type="ECO:0000256" key="8">
    <source>
        <dbReference type="ARBA" id="ARBA00023065"/>
    </source>
</evidence>
<name>A0A4Y2SE90_ARAVE</name>
<evidence type="ECO:0000256" key="6">
    <source>
        <dbReference type="ARBA" id="ARBA00022989"/>
    </source>
</evidence>
<dbReference type="OrthoDB" id="6436070at2759"/>
<comment type="subcellular location">
    <subcellularLocation>
        <location evidence="1">Membrane</location>
        <topology evidence="1">Multi-pass membrane protein</topology>
    </subcellularLocation>
</comment>
<reference evidence="14 15" key="1">
    <citation type="journal article" date="2019" name="Sci. Rep.">
        <title>Orb-weaving spider Araneus ventricosus genome elucidates the spidroin gene catalogue.</title>
        <authorList>
            <person name="Kono N."/>
            <person name="Nakamura H."/>
            <person name="Ohtoshi R."/>
            <person name="Moran D.A.P."/>
            <person name="Shinohara A."/>
            <person name="Yoshida Y."/>
            <person name="Fujiwara M."/>
            <person name="Mori M."/>
            <person name="Tomita M."/>
            <person name="Arakawa K."/>
        </authorList>
    </citation>
    <scope>NUCLEOTIDE SEQUENCE [LARGE SCALE GENOMIC DNA]</scope>
</reference>
<evidence type="ECO:0000256" key="12">
    <source>
        <dbReference type="RuleBase" id="RU000679"/>
    </source>
</evidence>
<keyword evidence="11 12" id="KW-0407">Ion channel</keyword>
<evidence type="ECO:0000256" key="3">
    <source>
        <dbReference type="ARBA" id="ARBA00022448"/>
    </source>
</evidence>
<evidence type="ECO:0000256" key="2">
    <source>
        <dbReference type="ARBA" id="ARBA00007193"/>
    </source>
</evidence>
<dbReference type="Proteomes" id="UP000499080">
    <property type="component" value="Unassembled WGS sequence"/>
</dbReference>
<dbReference type="AlphaFoldDB" id="A0A4Y2SE90"/>
<dbReference type="Pfam" id="PF00858">
    <property type="entry name" value="ASC"/>
    <property type="match status" value="1"/>
</dbReference>
<proteinExistence type="inferred from homology"/>
<keyword evidence="6 13" id="KW-1133">Transmembrane helix</keyword>
<feature type="non-terminal residue" evidence="14">
    <location>
        <position position="1"/>
    </location>
</feature>
<keyword evidence="3 12" id="KW-0813">Transport</keyword>
<evidence type="ECO:0000313" key="15">
    <source>
        <dbReference type="Proteomes" id="UP000499080"/>
    </source>
</evidence>
<evidence type="ECO:0000256" key="10">
    <source>
        <dbReference type="ARBA" id="ARBA00023201"/>
    </source>
</evidence>
<dbReference type="GO" id="GO:0005272">
    <property type="term" value="F:sodium channel activity"/>
    <property type="evidence" value="ECO:0007669"/>
    <property type="project" value="UniProtKB-KW"/>
</dbReference>
<evidence type="ECO:0000256" key="1">
    <source>
        <dbReference type="ARBA" id="ARBA00004141"/>
    </source>
</evidence>
<dbReference type="InterPro" id="IPR001873">
    <property type="entry name" value="ENaC"/>
</dbReference>
<sequence length="131" mass="15309">ESKFLSSAEEARKKIKGHDCTGRKFWNPECSKITIDILFDSFEITNLTYNPKFESLELFSAVGGYMGMWLGISLVAVYDFVFTVVGFVKAYMVRRRRQKILPGKNARSFYGAGRKRQHWQSADFQRKLYDW</sequence>
<evidence type="ECO:0000256" key="5">
    <source>
        <dbReference type="ARBA" id="ARBA00022692"/>
    </source>
</evidence>
<keyword evidence="8 12" id="KW-0406">Ion transport</keyword>
<evidence type="ECO:0000256" key="4">
    <source>
        <dbReference type="ARBA" id="ARBA00022461"/>
    </source>
</evidence>
<evidence type="ECO:0000313" key="14">
    <source>
        <dbReference type="EMBL" id="GBN85639.1"/>
    </source>
</evidence>
<dbReference type="GO" id="GO:0016020">
    <property type="term" value="C:membrane"/>
    <property type="evidence" value="ECO:0007669"/>
    <property type="project" value="UniProtKB-SubCell"/>
</dbReference>
<comment type="similarity">
    <text evidence="2 12">Belongs to the amiloride-sensitive sodium channel (TC 1.A.6) family.</text>
</comment>
<keyword evidence="5 12" id="KW-0812">Transmembrane</keyword>
<feature type="transmembrane region" description="Helical" evidence="13">
    <location>
        <begin position="66"/>
        <end position="88"/>
    </location>
</feature>
<protein>
    <submittedName>
        <fullName evidence="14">Uncharacterized protein</fullName>
    </submittedName>
</protein>
<gene>
    <name evidence="14" type="ORF">AVEN_119417_1</name>
</gene>
<evidence type="ECO:0000256" key="7">
    <source>
        <dbReference type="ARBA" id="ARBA00023053"/>
    </source>
</evidence>
<evidence type="ECO:0000256" key="13">
    <source>
        <dbReference type="SAM" id="Phobius"/>
    </source>
</evidence>
<organism evidence="14 15">
    <name type="scientific">Araneus ventricosus</name>
    <name type="common">Orbweaver spider</name>
    <name type="synonym">Epeira ventricosa</name>
    <dbReference type="NCBI Taxonomy" id="182803"/>
    <lineage>
        <taxon>Eukaryota</taxon>
        <taxon>Metazoa</taxon>
        <taxon>Ecdysozoa</taxon>
        <taxon>Arthropoda</taxon>
        <taxon>Chelicerata</taxon>
        <taxon>Arachnida</taxon>
        <taxon>Araneae</taxon>
        <taxon>Araneomorphae</taxon>
        <taxon>Entelegynae</taxon>
        <taxon>Araneoidea</taxon>
        <taxon>Araneidae</taxon>
        <taxon>Araneus</taxon>
    </lineage>
</organism>
<evidence type="ECO:0000256" key="9">
    <source>
        <dbReference type="ARBA" id="ARBA00023136"/>
    </source>
</evidence>
<keyword evidence="7" id="KW-0915">Sodium</keyword>
<evidence type="ECO:0000256" key="11">
    <source>
        <dbReference type="ARBA" id="ARBA00023303"/>
    </source>
</evidence>
<keyword evidence="15" id="KW-1185">Reference proteome</keyword>
<keyword evidence="9 13" id="KW-0472">Membrane</keyword>
<accession>A0A4Y2SE90</accession>
<keyword evidence="4 12" id="KW-0894">Sodium channel</keyword>
<keyword evidence="10 12" id="KW-0739">Sodium transport</keyword>
<comment type="caution">
    <text evidence="14">The sequence shown here is derived from an EMBL/GenBank/DDBJ whole genome shotgun (WGS) entry which is preliminary data.</text>
</comment>